<comment type="caution">
    <text evidence="1">The sequence shown here is derived from an EMBL/GenBank/DDBJ whole genome shotgun (WGS) entry which is preliminary data.</text>
</comment>
<evidence type="ECO:0000313" key="2">
    <source>
        <dbReference type="Proteomes" id="UP000796880"/>
    </source>
</evidence>
<keyword evidence="2" id="KW-1185">Reference proteome</keyword>
<organism evidence="1 2">
    <name type="scientific">Rhamnella rubrinervis</name>
    <dbReference type="NCBI Taxonomy" id="2594499"/>
    <lineage>
        <taxon>Eukaryota</taxon>
        <taxon>Viridiplantae</taxon>
        <taxon>Streptophyta</taxon>
        <taxon>Embryophyta</taxon>
        <taxon>Tracheophyta</taxon>
        <taxon>Spermatophyta</taxon>
        <taxon>Magnoliopsida</taxon>
        <taxon>eudicotyledons</taxon>
        <taxon>Gunneridae</taxon>
        <taxon>Pentapetalae</taxon>
        <taxon>rosids</taxon>
        <taxon>fabids</taxon>
        <taxon>Rosales</taxon>
        <taxon>Rhamnaceae</taxon>
        <taxon>rhamnoid group</taxon>
        <taxon>Rhamneae</taxon>
        <taxon>Rhamnella</taxon>
    </lineage>
</organism>
<proteinExistence type="predicted"/>
<dbReference type="AlphaFoldDB" id="A0A8K0DRI8"/>
<name>A0A8K0DRI8_9ROSA</name>
<dbReference type="PANTHER" id="PTHR34538:SF4">
    <property type="entry name" value="EXPRESSED PROTEIN"/>
    <property type="match status" value="1"/>
</dbReference>
<dbReference type="OrthoDB" id="984078at2759"/>
<reference evidence="1" key="1">
    <citation type="submission" date="2020-03" db="EMBL/GenBank/DDBJ databases">
        <title>A high-quality chromosome-level genome assembly of a woody plant with both climbing and erect habits, Rhamnella rubrinervis.</title>
        <authorList>
            <person name="Lu Z."/>
            <person name="Yang Y."/>
            <person name="Zhu X."/>
            <person name="Sun Y."/>
        </authorList>
    </citation>
    <scope>NUCLEOTIDE SEQUENCE</scope>
    <source>
        <strain evidence="1">BYM</strain>
        <tissue evidence="1">Leaf</tissue>
    </source>
</reference>
<accession>A0A8K0DRI8</accession>
<sequence>MKFSSIFSLWRIQCFKFGKRISVSRTGSAVTLGSVQRTASLGSNVHGGSSLLRQLFWKFKSLIWKQALGYGRSSTARFSYDLHSYSLNFDDGFSNDHRLSFHDGDRTGSQAVEEERTVFWS</sequence>
<dbReference type="PANTHER" id="PTHR34538">
    <property type="entry name" value="EXPRESSED PROTEIN"/>
    <property type="match status" value="1"/>
</dbReference>
<dbReference type="Proteomes" id="UP000796880">
    <property type="component" value="Unassembled WGS sequence"/>
</dbReference>
<gene>
    <name evidence="1" type="ORF">FNV43_RR23189</name>
</gene>
<evidence type="ECO:0000313" key="1">
    <source>
        <dbReference type="EMBL" id="KAF3436097.1"/>
    </source>
</evidence>
<protein>
    <submittedName>
        <fullName evidence="1">Uncharacterized protein</fullName>
    </submittedName>
</protein>
<dbReference type="EMBL" id="VOIH02000010">
    <property type="protein sequence ID" value="KAF3436097.1"/>
    <property type="molecule type" value="Genomic_DNA"/>
</dbReference>